<gene>
    <name evidence="4" type="ORF">WDJ61_03875</name>
</gene>
<evidence type="ECO:0000256" key="2">
    <source>
        <dbReference type="SAM" id="SignalP"/>
    </source>
</evidence>
<name>A0ABZ2N8C0_9BACI</name>
<feature type="chain" id="PRO_5047039338" evidence="2">
    <location>
        <begin position="23"/>
        <end position="319"/>
    </location>
</feature>
<dbReference type="Pfam" id="PF07007">
    <property type="entry name" value="LprI"/>
    <property type="match status" value="1"/>
</dbReference>
<keyword evidence="2" id="KW-0732">Signal</keyword>
<dbReference type="Proteomes" id="UP001387364">
    <property type="component" value="Chromosome"/>
</dbReference>
<keyword evidence="1" id="KW-0175">Coiled coil</keyword>
<dbReference type="PROSITE" id="PS51257">
    <property type="entry name" value="PROKAR_LIPOPROTEIN"/>
    <property type="match status" value="1"/>
</dbReference>
<feature type="coiled-coil region" evidence="1">
    <location>
        <begin position="150"/>
        <end position="200"/>
    </location>
</feature>
<reference evidence="4 5" key="1">
    <citation type="submission" date="2024-02" db="EMBL/GenBank/DDBJ databases">
        <title>Seven novel Bacillus-like species.</title>
        <authorList>
            <person name="Liu G."/>
        </authorList>
    </citation>
    <scope>NUCLEOTIDE SEQUENCE [LARGE SCALE GENOMIC DNA]</scope>
    <source>
        <strain evidence="4 5">FJAT-52991</strain>
    </source>
</reference>
<dbReference type="RefSeq" id="WP_338753308.1">
    <property type="nucleotide sequence ID" value="NZ_CP147404.1"/>
</dbReference>
<organism evidence="4 5">
    <name type="scientific">Bacillus kandeliae</name>
    <dbReference type="NCBI Taxonomy" id="3129297"/>
    <lineage>
        <taxon>Bacteria</taxon>
        <taxon>Bacillati</taxon>
        <taxon>Bacillota</taxon>
        <taxon>Bacilli</taxon>
        <taxon>Bacillales</taxon>
        <taxon>Bacillaceae</taxon>
        <taxon>Bacillus</taxon>
    </lineage>
</organism>
<proteinExistence type="predicted"/>
<dbReference type="Gene3D" id="1.20.1270.180">
    <property type="match status" value="1"/>
</dbReference>
<evidence type="ECO:0000256" key="1">
    <source>
        <dbReference type="SAM" id="Coils"/>
    </source>
</evidence>
<evidence type="ECO:0000259" key="3">
    <source>
        <dbReference type="Pfam" id="PF07007"/>
    </source>
</evidence>
<dbReference type="PANTHER" id="PTHR39176">
    <property type="entry name" value="PERIPLASMIC PROTEIN-RELATED"/>
    <property type="match status" value="1"/>
</dbReference>
<feature type="domain" description="Lysozyme inhibitor LprI-like N-terminal" evidence="3">
    <location>
        <begin position="226"/>
        <end position="313"/>
    </location>
</feature>
<feature type="signal peptide" evidence="2">
    <location>
        <begin position="1"/>
        <end position="22"/>
    </location>
</feature>
<accession>A0ABZ2N8C0</accession>
<evidence type="ECO:0000313" key="5">
    <source>
        <dbReference type="Proteomes" id="UP001387364"/>
    </source>
</evidence>
<evidence type="ECO:0000313" key="4">
    <source>
        <dbReference type="EMBL" id="WXB93799.1"/>
    </source>
</evidence>
<sequence>MKRLSFMVLAVMLLAGCGNSLYDESMKQAKLAMANGEFDKAKASFELALEEKPDDPEASGVYEQLVVYESVQKAIENGQWDEALTKVEGLKKAKNIEKNLKQSLDELVKTAEAGKENERIVSEKVEDIKGLVSEKNYEAAQKLIDEIKQNEQLKVAYQQFSGEVDRLSSEIQSGIQHQAEAEKEVAIQEAEAVKQKATNESRKVEYYSKLEQIETGMADLEYIYEQGTTVEVREAESERYKRWDDALNEIYGVLKQQLPSNEMEQLRTAQRKWITYRDESAESAAASFEGGSWASVQYVSTQADLTKERCYELVDRYMK</sequence>
<dbReference type="InterPro" id="IPR009739">
    <property type="entry name" value="LprI-like_N"/>
</dbReference>
<protein>
    <submittedName>
        <fullName evidence="4">Lysozyme inhibitor LprI family protein</fullName>
    </submittedName>
</protein>
<keyword evidence="5" id="KW-1185">Reference proteome</keyword>
<dbReference type="EMBL" id="CP147404">
    <property type="protein sequence ID" value="WXB93799.1"/>
    <property type="molecule type" value="Genomic_DNA"/>
</dbReference>
<dbReference type="PANTHER" id="PTHR39176:SF1">
    <property type="entry name" value="PERIPLASMIC PROTEIN"/>
    <property type="match status" value="1"/>
</dbReference>